<comment type="caution">
    <text evidence="4">The sequence shown here is derived from an EMBL/GenBank/DDBJ whole genome shotgun (WGS) entry which is preliminary data.</text>
</comment>
<dbReference type="SUPFAM" id="SSF53474">
    <property type="entry name" value="alpha/beta-Hydrolases"/>
    <property type="match status" value="1"/>
</dbReference>
<dbReference type="Pfam" id="PF20434">
    <property type="entry name" value="BD-FAE"/>
    <property type="match status" value="1"/>
</dbReference>
<proteinExistence type="predicted"/>
<evidence type="ECO:0000256" key="2">
    <source>
        <dbReference type="SAM" id="MobiDB-lite"/>
    </source>
</evidence>
<organism evidence="4 5">
    <name type="scientific">Roseomonas haemaphysalidis</name>
    <dbReference type="NCBI Taxonomy" id="2768162"/>
    <lineage>
        <taxon>Bacteria</taxon>
        <taxon>Pseudomonadati</taxon>
        <taxon>Pseudomonadota</taxon>
        <taxon>Alphaproteobacteria</taxon>
        <taxon>Acetobacterales</taxon>
        <taxon>Roseomonadaceae</taxon>
        <taxon>Roseomonas</taxon>
    </lineage>
</organism>
<dbReference type="Gene3D" id="3.40.50.1820">
    <property type="entry name" value="alpha/beta hydrolase"/>
    <property type="match status" value="1"/>
</dbReference>
<dbReference type="PANTHER" id="PTHR48081:SF9">
    <property type="entry name" value="CARBOXYLESTERASE"/>
    <property type="match status" value="1"/>
</dbReference>
<evidence type="ECO:0000256" key="1">
    <source>
        <dbReference type="ARBA" id="ARBA00022801"/>
    </source>
</evidence>
<accession>A0ABS3KPX7</accession>
<evidence type="ECO:0000259" key="3">
    <source>
        <dbReference type="Pfam" id="PF20434"/>
    </source>
</evidence>
<keyword evidence="1 4" id="KW-0378">Hydrolase</keyword>
<feature type="region of interest" description="Disordered" evidence="2">
    <location>
        <begin position="1"/>
        <end position="21"/>
    </location>
</feature>
<keyword evidence="5" id="KW-1185">Reference proteome</keyword>
<feature type="domain" description="BD-FAE-like" evidence="3">
    <location>
        <begin position="67"/>
        <end position="252"/>
    </location>
</feature>
<dbReference type="InterPro" id="IPR049492">
    <property type="entry name" value="BD-FAE-like_dom"/>
</dbReference>
<sequence length="302" mass="32556">MSEATTPPRPARRPDAPAGWSGGRRVLGAAGLLLAAACSPVRVLNGLAPERLAGEAIAYGPLPRQKLDLYQPRPDVASPPVVVFFYGGNWSSGDRAMYRFVGASLAERGCIVVIPDYRLFPEVRFPDFLEDCAKATRWAFDQRTALHADPGRLFLMGHSAGAYNAVMLGLDPRWLDPVGMRPQRDLAGVIGIAGPYDFLPLRDAELQQILGPEEQLARTQPINFVDGQAPPMLLLQGDADSTVGPRNTRNLAVRIRERGGRVEERIYPGVGHATIAGALAGPVRFLAPTLDDSLAFMGVAKA</sequence>
<dbReference type="PANTHER" id="PTHR48081">
    <property type="entry name" value="AB HYDROLASE SUPERFAMILY PROTEIN C4A8.06C"/>
    <property type="match status" value="1"/>
</dbReference>
<dbReference type="InterPro" id="IPR050300">
    <property type="entry name" value="GDXG_lipolytic_enzyme"/>
</dbReference>
<protein>
    <submittedName>
        <fullName evidence="4">Alpha/beta hydrolase</fullName>
    </submittedName>
</protein>
<dbReference type="EMBL" id="JACTNG010000002">
    <property type="protein sequence ID" value="MBO1078648.1"/>
    <property type="molecule type" value="Genomic_DNA"/>
</dbReference>
<dbReference type="GO" id="GO:0016787">
    <property type="term" value="F:hydrolase activity"/>
    <property type="evidence" value="ECO:0007669"/>
    <property type="project" value="UniProtKB-KW"/>
</dbReference>
<dbReference type="RefSeq" id="WP_207416060.1">
    <property type="nucleotide sequence ID" value="NZ_CP061178.1"/>
</dbReference>
<dbReference type="InterPro" id="IPR029058">
    <property type="entry name" value="AB_hydrolase_fold"/>
</dbReference>
<reference evidence="4 5" key="1">
    <citation type="submission" date="2020-09" db="EMBL/GenBank/DDBJ databases">
        <title>Roseomonas.</title>
        <authorList>
            <person name="Zhu W."/>
        </authorList>
    </citation>
    <scope>NUCLEOTIDE SEQUENCE [LARGE SCALE GENOMIC DNA]</scope>
    <source>
        <strain evidence="4 5">573</strain>
    </source>
</reference>
<evidence type="ECO:0000313" key="5">
    <source>
        <dbReference type="Proteomes" id="UP001518989"/>
    </source>
</evidence>
<gene>
    <name evidence="4" type="ORF">IAI61_06365</name>
</gene>
<evidence type="ECO:0000313" key="4">
    <source>
        <dbReference type="EMBL" id="MBO1078648.1"/>
    </source>
</evidence>
<dbReference type="Proteomes" id="UP001518989">
    <property type="component" value="Unassembled WGS sequence"/>
</dbReference>
<name>A0ABS3KPX7_9PROT</name>